<dbReference type="PROSITE" id="PS50995">
    <property type="entry name" value="HTH_MARR_2"/>
    <property type="match status" value="1"/>
</dbReference>
<dbReference type="InterPro" id="IPR039422">
    <property type="entry name" value="MarR/SlyA-like"/>
</dbReference>
<evidence type="ECO:0000259" key="1">
    <source>
        <dbReference type="PROSITE" id="PS50995"/>
    </source>
</evidence>
<dbReference type="SUPFAM" id="SSF46785">
    <property type="entry name" value="Winged helix' DNA-binding domain"/>
    <property type="match status" value="1"/>
</dbReference>
<dbReference type="InterPro" id="IPR011991">
    <property type="entry name" value="ArsR-like_HTH"/>
</dbReference>
<organism evidence="2 3">
    <name type="scientific">Leucobacter albus</name>
    <dbReference type="NCBI Taxonomy" id="272210"/>
    <lineage>
        <taxon>Bacteria</taxon>
        <taxon>Bacillati</taxon>
        <taxon>Actinomycetota</taxon>
        <taxon>Actinomycetes</taxon>
        <taxon>Micrococcales</taxon>
        <taxon>Microbacteriaceae</taxon>
        <taxon>Leucobacter</taxon>
    </lineage>
</organism>
<feature type="domain" description="HTH marR-type" evidence="1">
    <location>
        <begin position="9"/>
        <end position="146"/>
    </location>
</feature>
<protein>
    <submittedName>
        <fullName evidence="2">MarR family winged helix-turn-helix transcriptional regulator</fullName>
    </submittedName>
</protein>
<accession>A0ABW3TKA3</accession>
<dbReference type="Gene3D" id="1.10.10.10">
    <property type="entry name" value="Winged helix-like DNA-binding domain superfamily/Winged helix DNA-binding domain"/>
    <property type="match status" value="1"/>
</dbReference>
<proteinExistence type="predicted"/>
<dbReference type="InterPro" id="IPR036388">
    <property type="entry name" value="WH-like_DNA-bd_sf"/>
</dbReference>
<dbReference type="PANTHER" id="PTHR33164">
    <property type="entry name" value="TRANSCRIPTIONAL REGULATOR, MARR FAMILY"/>
    <property type="match status" value="1"/>
</dbReference>
<gene>
    <name evidence="2" type="ORF">ACFQ3U_03165</name>
</gene>
<keyword evidence="3" id="KW-1185">Reference proteome</keyword>
<dbReference type="CDD" id="cd00090">
    <property type="entry name" value="HTH_ARSR"/>
    <property type="match status" value="1"/>
</dbReference>
<reference evidence="3" key="1">
    <citation type="journal article" date="2019" name="Int. J. Syst. Evol. Microbiol.">
        <title>The Global Catalogue of Microorganisms (GCM) 10K type strain sequencing project: providing services to taxonomists for standard genome sequencing and annotation.</title>
        <authorList>
            <consortium name="The Broad Institute Genomics Platform"/>
            <consortium name="The Broad Institute Genome Sequencing Center for Infectious Disease"/>
            <person name="Wu L."/>
            <person name="Ma J."/>
        </authorList>
    </citation>
    <scope>NUCLEOTIDE SEQUENCE [LARGE SCALE GENOMIC DNA]</scope>
    <source>
        <strain evidence="3">CCUG 50213</strain>
    </source>
</reference>
<dbReference type="Proteomes" id="UP001597181">
    <property type="component" value="Unassembled WGS sequence"/>
</dbReference>
<comment type="caution">
    <text evidence="2">The sequence shown here is derived from an EMBL/GenBank/DDBJ whole genome shotgun (WGS) entry which is preliminary data.</text>
</comment>
<dbReference type="PANTHER" id="PTHR33164:SF43">
    <property type="entry name" value="HTH-TYPE TRANSCRIPTIONAL REPRESSOR YETL"/>
    <property type="match status" value="1"/>
</dbReference>
<dbReference type="PRINTS" id="PR00598">
    <property type="entry name" value="HTHMARR"/>
</dbReference>
<name>A0ABW3TKA3_9MICO</name>
<dbReference type="RefSeq" id="WP_343959511.1">
    <property type="nucleotide sequence ID" value="NZ_BAAAKZ010000003.1"/>
</dbReference>
<sequence>MGTGARQIELGMLGAFATVARQWGATPLAGRIAESAGLAIEDSEIRLIYVLGARTTQLSPADVAAQLGVTRPALSKSLSRLRAANLIESAVSVEDRRSVYVSLTEAGRAAYVTLVGVGLDLVSAASDGLSQADLALIHSFLARFASGLGGPDPVEFPEHAR</sequence>
<evidence type="ECO:0000313" key="3">
    <source>
        <dbReference type="Proteomes" id="UP001597181"/>
    </source>
</evidence>
<dbReference type="EMBL" id="JBHTLY010000001">
    <property type="protein sequence ID" value="MFD1200887.1"/>
    <property type="molecule type" value="Genomic_DNA"/>
</dbReference>
<dbReference type="InterPro" id="IPR036390">
    <property type="entry name" value="WH_DNA-bd_sf"/>
</dbReference>
<dbReference type="Pfam" id="PF12802">
    <property type="entry name" value="MarR_2"/>
    <property type="match status" value="1"/>
</dbReference>
<evidence type="ECO:0000313" key="2">
    <source>
        <dbReference type="EMBL" id="MFD1200887.1"/>
    </source>
</evidence>
<dbReference type="InterPro" id="IPR000835">
    <property type="entry name" value="HTH_MarR-typ"/>
</dbReference>
<dbReference type="SMART" id="SM00347">
    <property type="entry name" value="HTH_MARR"/>
    <property type="match status" value="1"/>
</dbReference>